<feature type="compositionally biased region" description="Polar residues" evidence="1">
    <location>
        <begin position="75"/>
        <end position="84"/>
    </location>
</feature>
<feature type="compositionally biased region" description="Acidic residues" evidence="1">
    <location>
        <begin position="86"/>
        <end position="96"/>
    </location>
</feature>
<proteinExistence type="predicted"/>
<feature type="compositionally biased region" description="Polar residues" evidence="1">
    <location>
        <begin position="16"/>
        <end position="27"/>
    </location>
</feature>
<name>M7BWJ3_CHEMY</name>
<dbReference type="Proteomes" id="UP000031443">
    <property type="component" value="Unassembled WGS sequence"/>
</dbReference>
<feature type="region of interest" description="Disordered" evidence="1">
    <location>
        <begin position="75"/>
        <end position="104"/>
    </location>
</feature>
<reference evidence="3" key="1">
    <citation type="journal article" date="2013" name="Nat. Genet.">
        <title>The draft genomes of soft-shell turtle and green sea turtle yield insights into the development and evolution of the turtle-specific body plan.</title>
        <authorList>
            <person name="Wang Z."/>
            <person name="Pascual-Anaya J."/>
            <person name="Zadissa A."/>
            <person name="Li W."/>
            <person name="Niimura Y."/>
            <person name="Huang Z."/>
            <person name="Li C."/>
            <person name="White S."/>
            <person name="Xiong Z."/>
            <person name="Fang D."/>
            <person name="Wang B."/>
            <person name="Ming Y."/>
            <person name="Chen Y."/>
            <person name="Zheng Y."/>
            <person name="Kuraku S."/>
            <person name="Pignatelli M."/>
            <person name="Herrero J."/>
            <person name="Beal K."/>
            <person name="Nozawa M."/>
            <person name="Li Q."/>
            <person name="Wang J."/>
            <person name="Zhang H."/>
            <person name="Yu L."/>
            <person name="Shigenobu S."/>
            <person name="Wang J."/>
            <person name="Liu J."/>
            <person name="Flicek P."/>
            <person name="Searle S."/>
            <person name="Wang J."/>
            <person name="Kuratani S."/>
            <person name="Yin Y."/>
            <person name="Aken B."/>
            <person name="Zhang G."/>
            <person name="Irie N."/>
        </authorList>
    </citation>
    <scope>NUCLEOTIDE SEQUENCE [LARGE SCALE GENOMIC DNA]</scope>
</reference>
<dbReference type="AlphaFoldDB" id="M7BWJ3"/>
<evidence type="ECO:0000256" key="1">
    <source>
        <dbReference type="SAM" id="MobiDB-lite"/>
    </source>
</evidence>
<keyword evidence="3" id="KW-1185">Reference proteome</keyword>
<organism evidence="2 3">
    <name type="scientific">Chelonia mydas</name>
    <name type="common">Green sea-turtle</name>
    <name type="synonym">Chelonia agassizi</name>
    <dbReference type="NCBI Taxonomy" id="8469"/>
    <lineage>
        <taxon>Eukaryota</taxon>
        <taxon>Metazoa</taxon>
        <taxon>Chordata</taxon>
        <taxon>Craniata</taxon>
        <taxon>Vertebrata</taxon>
        <taxon>Euteleostomi</taxon>
        <taxon>Archelosauria</taxon>
        <taxon>Testudinata</taxon>
        <taxon>Testudines</taxon>
        <taxon>Cryptodira</taxon>
        <taxon>Durocryptodira</taxon>
        <taxon>Americhelydia</taxon>
        <taxon>Chelonioidea</taxon>
        <taxon>Cheloniidae</taxon>
        <taxon>Chelonia</taxon>
    </lineage>
</organism>
<protein>
    <submittedName>
        <fullName evidence="2">Uncharacterized protein</fullName>
    </submittedName>
</protein>
<evidence type="ECO:0000313" key="2">
    <source>
        <dbReference type="EMBL" id="EMP36433.1"/>
    </source>
</evidence>
<accession>M7BWJ3</accession>
<evidence type="ECO:0000313" key="3">
    <source>
        <dbReference type="Proteomes" id="UP000031443"/>
    </source>
</evidence>
<dbReference type="EMBL" id="KB525358">
    <property type="protein sequence ID" value="EMP36433.1"/>
    <property type="molecule type" value="Genomic_DNA"/>
</dbReference>
<sequence length="132" mass="14859">MSCQFYKELDAILDGNPTSTAKATVDSSMAHMPVESGPSQKEEILDNDVEWEWDPEAEDDLEVRDACSQELFSTLEETSQSQLSELGEEQTGEEAPDTTLEPSHPLCYRRLNGCAELENGHEDLKRTFWVMS</sequence>
<feature type="region of interest" description="Disordered" evidence="1">
    <location>
        <begin position="16"/>
        <end position="43"/>
    </location>
</feature>
<gene>
    <name evidence="2" type="ORF">UY3_06415</name>
</gene>